<accession>A0A6G9HDH0</accession>
<reference evidence="1" key="1">
    <citation type="journal article" date="2020" name="MBio">
        <title>A New Family of DNA Viruses Causing Disease in Crustaceans from Diverse Aquatic Biomes.</title>
        <authorList>
            <person name="Subramaniam K."/>
            <person name="Behringer D.C."/>
            <person name="Bojko J."/>
            <person name="Yutin N."/>
            <person name="Clark A.S."/>
            <person name="Bateman K.S."/>
            <person name="van Aerle R."/>
            <person name="Bass D."/>
            <person name="Kerr R.C."/>
            <person name="Koonin E.V."/>
            <person name="Stentiford G.D."/>
            <person name="Waltzek T.B."/>
        </authorList>
    </citation>
    <scope>NUCLEOTIDE SEQUENCE</scope>
</reference>
<gene>
    <name evidence="1" type="primary">ORF43</name>
</gene>
<evidence type="ECO:0000313" key="1">
    <source>
        <dbReference type="EMBL" id="QIQ08550.1"/>
    </source>
</evidence>
<dbReference type="EMBL" id="MN604015">
    <property type="protein sequence ID" value="QIQ08550.1"/>
    <property type="molecule type" value="Genomic_DNA"/>
</dbReference>
<organism evidence="1">
    <name type="scientific">Carcinus maenas virus 1</name>
    <dbReference type="NCBI Taxonomy" id="2704945"/>
    <lineage>
        <taxon>Viruses</taxon>
    </lineage>
</organism>
<proteinExistence type="predicted"/>
<sequence>MEFLINHFTKHLLSMKQCSHVRNVSLPKDFHKQFSSKEDLCKQIFLQRYGIKMAKTRPIFLKFKETKGRLEFDGYNASVQTKKGKGLAFEYNGPQHYFINYQNKYSFGKLLSVHRHDRLKNDYCKRHGIALITIPYNIDKSRIVDYIHKQMIPLFDI</sequence>
<protein>
    <submittedName>
        <fullName evidence="1">Restriction-fold (UvrB-like) nuclease</fullName>
    </submittedName>
</protein>
<name>A0A6G9HDH0_9VIRU</name>